<feature type="domain" description="Protein kinase" evidence="8">
    <location>
        <begin position="313"/>
        <end position="581"/>
    </location>
</feature>
<dbReference type="PANTHER" id="PTHR43289:SF34">
    <property type="entry name" value="SERINE_THREONINE-PROTEIN KINASE YBDM-RELATED"/>
    <property type="match status" value="1"/>
</dbReference>
<dbReference type="GO" id="GO:0016301">
    <property type="term" value="F:kinase activity"/>
    <property type="evidence" value="ECO:0007669"/>
    <property type="project" value="UniProtKB-KW"/>
</dbReference>
<dbReference type="EMBL" id="JAQNDN010000028">
    <property type="protein sequence ID" value="MDC0675973.1"/>
    <property type="molecule type" value="Genomic_DNA"/>
</dbReference>
<dbReference type="SMART" id="SM00220">
    <property type="entry name" value="S_TKc"/>
    <property type="match status" value="2"/>
</dbReference>
<dbReference type="InterPro" id="IPR017441">
    <property type="entry name" value="Protein_kinase_ATP_BS"/>
</dbReference>
<dbReference type="Proteomes" id="UP001217838">
    <property type="component" value="Unassembled WGS sequence"/>
</dbReference>
<sequence length="854" mass="91352">MDSPLTPRSGPKPTWPIYKEVGADFIGELLDGRHKIVRRLAKGGMAHVFLAKDLTRKCYVAIKLLRACSPEAHRRFAVEAEILSNIRHENIVRAIAFGHTADEQPYIALEHLDGETSSQRLALGPLPWREVAEIGIQIADALHALHRVGVIHRDVKPDNIILTRDADRSVAKLIDLGLASVGVPFHEAQDARFTPPVIRHKTQLGRAIGTPDYLPPEAGLCDANPLLDVYLLGATLYQLCTQLLPKLAGLRPIHEVNPSGEAPEDLSRLLCSALEPEVSHRLPSADHLRRGLEAILAAHPKTPRREHLFGGSFDRLEVLGVGASAVAFRASDRWLSREVALKVLRDAKPSEDDAIRFHRAAKILSALRHPNIPQIHHYGIEGREAFTITELCPGSPATDVAGPDKHLRPDEVIAVGRQLASALTAVHAVDVVYRDLHAGNVLIARGDKPRAWIFDFDHAQVSPGFYAHLTERWATPPEARAEPKSEKPLRNMDYAAPEVRSGGAFTVASDVFALGLLLYRLLTGFRPFPPGGSEPVPARKVCPECPPGLEVLLIAMVNPSPSGRPTLRAVEEALAAEEEELEALEREEAEAEQEAAAAAPTVPIAPAVLSATPESAPVACVAAVERPTPSQATTAAVDASPVDLPSGTSRVTPIARRGGMWGLLALMFAIAVGVVVGRVTAPGDIAAQLAGDVQGADAPMMPSPTPPPSTEGKPRTSTGDGPTKPATAEVAPMTSPHEGSPPKPAQTTDATGKRTPTSRRTQPSPRGAVTTAEATAAAQNAIKALRACKDVPGAITADLDVVRGKGAVVTLNARAPAPDDPRYPWHACARDALERVRFPTSESAGRVRVRLPLE</sequence>
<keyword evidence="6" id="KW-0175">Coiled coil</keyword>
<evidence type="ECO:0000256" key="7">
    <source>
        <dbReference type="SAM" id="MobiDB-lite"/>
    </source>
</evidence>
<dbReference type="PROSITE" id="PS00107">
    <property type="entry name" value="PROTEIN_KINASE_ATP"/>
    <property type="match status" value="1"/>
</dbReference>
<evidence type="ECO:0000256" key="6">
    <source>
        <dbReference type="SAM" id="Coils"/>
    </source>
</evidence>
<feature type="coiled-coil region" evidence="6">
    <location>
        <begin position="567"/>
        <end position="597"/>
    </location>
</feature>
<dbReference type="PROSITE" id="PS50011">
    <property type="entry name" value="PROTEIN_KINASE_DOM"/>
    <property type="match status" value="2"/>
</dbReference>
<feature type="region of interest" description="Disordered" evidence="7">
    <location>
        <begin position="694"/>
        <end position="770"/>
    </location>
</feature>
<dbReference type="InterPro" id="IPR011009">
    <property type="entry name" value="Kinase-like_dom_sf"/>
</dbReference>
<dbReference type="PROSITE" id="PS00108">
    <property type="entry name" value="PROTEIN_KINASE_ST"/>
    <property type="match status" value="1"/>
</dbReference>
<dbReference type="CDD" id="cd14014">
    <property type="entry name" value="STKc_PknB_like"/>
    <property type="match status" value="1"/>
</dbReference>
<dbReference type="InterPro" id="IPR008271">
    <property type="entry name" value="Ser/Thr_kinase_AS"/>
</dbReference>
<evidence type="ECO:0000256" key="4">
    <source>
        <dbReference type="ARBA" id="ARBA00022840"/>
    </source>
</evidence>
<protein>
    <submittedName>
        <fullName evidence="9">Protein kinase</fullName>
    </submittedName>
</protein>
<evidence type="ECO:0000256" key="2">
    <source>
        <dbReference type="ARBA" id="ARBA00022741"/>
    </source>
</evidence>
<evidence type="ECO:0000256" key="5">
    <source>
        <dbReference type="PROSITE-ProRule" id="PRU10141"/>
    </source>
</evidence>
<evidence type="ECO:0000313" key="10">
    <source>
        <dbReference type="Proteomes" id="UP001217838"/>
    </source>
</evidence>
<proteinExistence type="predicted"/>
<feature type="domain" description="Protein kinase" evidence="8">
    <location>
        <begin position="34"/>
        <end position="302"/>
    </location>
</feature>
<feature type="binding site" evidence="5">
    <location>
        <position position="342"/>
    </location>
    <ligand>
        <name>ATP</name>
        <dbReference type="ChEBI" id="CHEBI:30616"/>
    </ligand>
</feature>
<dbReference type="SUPFAM" id="SSF56112">
    <property type="entry name" value="Protein kinase-like (PK-like)"/>
    <property type="match status" value="2"/>
</dbReference>
<dbReference type="Pfam" id="PF00069">
    <property type="entry name" value="Pkinase"/>
    <property type="match status" value="2"/>
</dbReference>
<keyword evidence="10" id="KW-1185">Reference proteome</keyword>
<comment type="caution">
    <text evidence="9">The sequence shown here is derived from an EMBL/GenBank/DDBJ whole genome shotgun (WGS) entry which is preliminary data.</text>
</comment>
<dbReference type="Gene3D" id="1.10.510.10">
    <property type="entry name" value="Transferase(Phosphotransferase) domain 1"/>
    <property type="match status" value="2"/>
</dbReference>
<dbReference type="InterPro" id="IPR000719">
    <property type="entry name" value="Prot_kinase_dom"/>
</dbReference>
<keyword evidence="3 9" id="KW-0418">Kinase</keyword>
<gene>
    <name evidence="9" type="ORF">POL58_50045</name>
</gene>
<keyword evidence="2 5" id="KW-0547">Nucleotide-binding</keyword>
<dbReference type="Gene3D" id="3.30.200.20">
    <property type="entry name" value="Phosphorylase Kinase, domain 1"/>
    <property type="match status" value="2"/>
</dbReference>
<dbReference type="PANTHER" id="PTHR43289">
    <property type="entry name" value="MITOGEN-ACTIVATED PROTEIN KINASE KINASE KINASE 20-RELATED"/>
    <property type="match status" value="1"/>
</dbReference>
<feature type="compositionally biased region" description="Polar residues" evidence="7">
    <location>
        <begin position="745"/>
        <end position="764"/>
    </location>
</feature>
<reference evidence="9 10" key="1">
    <citation type="submission" date="2022-11" db="EMBL/GenBank/DDBJ databases">
        <title>Minimal conservation of predation-associated metabolite biosynthetic gene clusters underscores biosynthetic potential of Myxococcota including descriptions for ten novel species: Archangium lansinium sp. nov., Myxococcus landrumus sp. nov., Nannocystis bai.</title>
        <authorList>
            <person name="Ahearne A."/>
            <person name="Stevens C."/>
            <person name="Dowd S."/>
        </authorList>
    </citation>
    <scope>NUCLEOTIDE SEQUENCE [LARGE SCALE GENOMIC DNA]</scope>
    <source>
        <strain evidence="9 10">NCELM</strain>
    </source>
</reference>
<evidence type="ECO:0000259" key="8">
    <source>
        <dbReference type="PROSITE" id="PS50011"/>
    </source>
</evidence>
<keyword evidence="1" id="KW-0808">Transferase</keyword>
<evidence type="ECO:0000256" key="3">
    <source>
        <dbReference type="ARBA" id="ARBA00022777"/>
    </source>
</evidence>
<organism evidence="9 10">
    <name type="scientific">Nannocystis radixulma</name>
    <dbReference type="NCBI Taxonomy" id="2995305"/>
    <lineage>
        <taxon>Bacteria</taxon>
        <taxon>Pseudomonadati</taxon>
        <taxon>Myxococcota</taxon>
        <taxon>Polyangia</taxon>
        <taxon>Nannocystales</taxon>
        <taxon>Nannocystaceae</taxon>
        <taxon>Nannocystis</taxon>
    </lineage>
</organism>
<name>A0ABT5BPA1_9BACT</name>
<evidence type="ECO:0000313" key="9">
    <source>
        <dbReference type="EMBL" id="MDC0675973.1"/>
    </source>
</evidence>
<accession>A0ABT5BPA1</accession>
<keyword evidence="4 5" id="KW-0067">ATP-binding</keyword>
<dbReference type="RefSeq" id="WP_272011670.1">
    <property type="nucleotide sequence ID" value="NZ_JAQNDN010000028.1"/>
</dbReference>
<evidence type="ECO:0000256" key="1">
    <source>
        <dbReference type="ARBA" id="ARBA00022679"/>
    </source>
</evidence>